<dbReference type="EMBL" id="JAMPLM010000003">
    <property type="protein sequence ID" value="MEP1057985.1"/>
    <property type="molecule type" value="Genomic_DNA"/>
</dbReference>
<feature type="region of interest" description="Disordered" evidence="1">
    <location>
        <begin position="553"/>
        <end position="580"/>
    </location>
</feature>
<feature type="region of interest" description="Disordered" evidence="1">
    <location>
        <begin position="254"/>
        <end position="294"/>
    </location>
</feature>
<feature type="region of interest" description="Disordered" evidence="1">
    <location>
        <begin position="707"/>
        <end position="735"/>
    </location>
</feature>
<feature type="compositionally biased region" description="Low complexity" evidence="1">
    <location>
        <begin position="278"/>
        <end position="293"/>
    </location>
</feature>
<feature type="region of interest" description="Disordered" evidence="1">
    <location>
        <begin position="619"/>
        <end position="639"/>
    </location>
</feature>
<accession>A0ABV0KFL3</accession>
<evidence type="ECO:0000313" key="3">
    <source>
        <dbReference type="Proteomes" id="UP001476950"/>
    </source>
</evidence>
<gene>
    <name evidence="2" type="ORF">NDI38_06000</name>
</gene>
<dbReference type="Proteomes" id="UP001476950">
    <property type="component" value="Unassembled WGS sequence"/>
</dbReference>
<organism evidence="2 3">
    <name type="scientific">Stenomitos frigidus AS-A4</name>
    <dbReference type="NCBI Taxonomy" id="2933935"/>
    <lineage>
        <taxon>Bacteria</taxon>
        <taxon>Bacillati</taxon>
        <taxon>Cyanobacteriota</taxon>
        <taxon>Cyanophyceae</taxon>
        <taxon>Leptolyngbyales</taxon>
        <taxon>Leptolyngbyaceae</taxon>
        <taxon>Stenomitos</taxon>
    </lineage>
</organism>
<proteinExistence type="predicted"/>
<protein>
    <submittedName>
        <fullName evidence="2">Uncharacterized protein</fullName>
    </submittedName>
</protein>
<feature type="compositionally biased region" description="Polar residues" evidence="1">
    <location>
        <begin position="554"/>
        <end position="580"/>
    </location>
</feature>
<feature type="region of interest" description="Disordered" evidence="1">
    <location>
        <begin position="515"/>
        <end position="541"/>
    </location>
</feature>
<name>A0ABV0KFL3_9CYAN</name>
<feature type="compositionally biased region" description="Polar residues" evidence="1">
    <location>
        <begin position="267"/>
        <end position="277"/>
    </location>
</feature>
<dbReference type="RefSeq" id="WP_242033632.1">
    <property type="nucleotide sequence ID" value="NZ_JAMPLM010000003.1"/>
</dbReference>
<evidence type="ECO:0000256" key="1">
    <source>
        <dbReference type="SAM" id="MobiDB-lite"/>
    </source>
</evidence>
<reference evidence="2 3" key="1">
    <citation type="submission" date="2022-04" db="EMBL/GenBank/DDBJ databases">
        <title>Positive selection, recombination, and allopatry shape intraspecific diversity of widespread and dominant cyanobacteria.</title>
        <authorList>
            <person name="Wei J."/>
            <person name="Shu W."/>
            <person name="Hu C."/>
        </authorList>
    </citation>
    <scope>NUCLEOTIDE SEQUENCE [LARGE SCALE GENOMIC DNA]</scope>
    <source>
        <strain evidence="2 3">AS-A4</strain>
    </source>
</reference>
<evidence type="ECO:0000313" key="2">
    <source>
        <dbReference type="EMBL" id="MEP1057985.1"/>
    </source>
</evidence>
<keyword evidence="3" id="KW-1185">Reference proteome</keyword>
<sequence>MEHWEFLLQKEGDRSWLPLDSPDVEILEGRYRIVARSSHINAAIETRIVHIATEAVPPTRRVQKRLCQTNQEGLTVVIPFTRLEPGLWELQCSPKDLLTDLMAGAQTHAVTLQVVAHDVEEDWDPDWTSPAALTTVTMPSAVGDAKTQIGNVTAENVPVASTDLTDDALVEPAIASSLQSESAINPLSATNDRQVPLPPEVSEILGASMERLFQIAEQLSEQLVDDVLQDFDLATLTSTSSSIDVANPVEPAHAGESTLYNGEDVTTPVSNSAATWTSDSVPSSQSDDVASQSLPTYTPTQYTLAAGEAFSLTLDESTFVATRGEEITVSGQVAIVPQSAIQLSPAETRSSVPVAEPDDLAAVVDPWASEASPTFAGATAQVLQLCLRDPQSLQVLVSDRQMLPSASYPLPFTFTFSLPDTFATHLVLGEVLLCGALPDQPEASIVLLTQAFSITVDPTALVGELAKLHEALTTEIDDEERIDLPLELSSRLKEQASPPLDLSFLDLAVIEPTDERSPRFPSLAGQPLPPQLYRPTPEQANARPLDLPAFKLANQPSEPQAPTAETITPTPSTSDASVTAAETNAVDVPETAPILADEHEATPEALDSAKNDALPAEEAPIEAPDRADINSTDKTLDLPSPTHMAFQSLKLQDRFLTRLTSLASDTELSALLKANLAPGSLSPNAITVPAVAEARSLTDEIVVDDEPLPNERRRSNLQPTMPPMQPTTDQQPNPLILPAEESVPTPTLEVVTGELVSGKPINIRVKLPNLLPRIYVKLWVTDRQTRSLLDGPRWLVDFLPNGLGDLEAMTPLTVPFGSVEIRLEAIAVEMHTQRESHKVTVDRLVVPPDLPSVSLEDFNE</sequence>
<comment type="caution">
    <text evidence="2">The sequence shown here is derived from an EMBL/GenBank/DDBJ whole genome shotgun (WGS) entry which is preliminary data.</text>
</comment>